<dbReference type="OrthoDB" id="5518528at2"/>
<evidence type="ECO:0000256" key="3">
    <source>
        <dbReference type="SAM" id="SignalP"/>
    </source>
</evidence>
<protein>
    <recommendedName>
        <fullName evidence="6">DUF5683 domain-containing protein</fullName>
    </recommendedName>
</protein>
<comment type="caution">
    <text evidence="4">The sequence shown here is derived from an EMBL/GenBank/DDBJ whole genome shotgun (WGS) entry which is preliminary data.</text>
</comment>
<organism evidence="4 5">
    <name type="scientific">Lujinxingia vulgaris</name>
    <dbReference type="NCBI Taxonomy" id="2600176"/>
    <lineage>
        <taxon>Bacteria</taxon>
        <taxon>Deltaproteobacteria</taxon>
        <taxon>Bradymonadales</taxon>
        <taxon>Lujinxingiaceae</taxon>
        <taxon>Lujinxingia</taxon>
    </lineage>
</organism>
<feature type="chain" id="PRO_5022938008" description="DUF5683 domain-containing protein" evidence="3">
    <location>
        <begin position="25"/>
        <end position="198"/>
    </location>
</feature>
<keyword evidence="3" id="KW-0732">Signal</keyword>
<evidence type="ECO:0000256" key="1">
    <source>
        <dbReference type="SAM" id="MobiDB-lite"/>
    </source>
</evidence>
<evidence type="ECO:0000256" key="2">
    <source>
        <dbReference type="SAM" id="Phobius"/>
    </source>
</evidence>
<keyword evidence="2" id="KW-1133">Transmembrane helix</keyword>
<keyword evidence="5" id="KW-1185">Reference proteome</keyword>
<dbReference type="RefSeq" id="WP_146982571.1">
    <property type="nucleotide sequence ID" value="NZ_VOSM01000009.1"/>
</dbReference>
<dbReference type="Proteomes" id="UP000321412">
    <property type="component" value="Unassembled WGS sequence"/>
</dbReference>
<evidence type="ECO:0008006" key="6">
    <source>
        <dbReference type="Google" id="ProtNLM"/>
    </source>
</evidence>
<keyword evidence="2" id="KW-0472">Membrane</keyword>
<gene>
    <name evidence="4" type="ORF">FRC98_16705</name>
</gene>
<dbReference type="EMBL" id="VOSM01000009">
    <property type="protein sequence ID" value="TXD35453.1"/>
    <property type="molecule type" value="Genomic_DNA"/>
</dbReference>
<name>A0A5C6X8I9_9DELT</name>
<feature type="compositionally biased region" description="Low complexity" evidence="1">
    <location>
        <begin position="30"/>
        <end position="56"/>
    </location>
</feature>
<proteinExistence type="predicted"/>
<evidence type="ECO:0000313" key="5">
    <source>
        <dbReference type="Proteomes" id="UP000321412"/>
    </source>
</evidence>
<feature type="signal peptide" evidence="3">
    <location>
        <begin position="1"/>
        <end position="24"/>
    </location>
</feature>
<feature type="region of interest" description="Disordered" evidence="1">
    <location>
        <begin position="30"/>
        <end position="76"/>
    </location>
</feature>
<feature type="transmembrane region" description="Helical" evidence="2">
    <location>
        <begin position="140"/>
        <end position="160"/>
    </location>
</feature>
<sequence length="198" mass="21044">MLRHIAAFAFFLMMSLGGLFSVHAQDVPAPQASPAEQPAAEPEAAAEQGATAAPDAHAQQDAVEEPAEEPTSTFFDANHRQRIYEQGRLSHTRAALYSLLLPGLGNFYVEQYMLGTVAMSLTVFAAIFIAYGLGLSRGDLVGLGAGVAGVAYGGGLITSYQGVRRYNLQLQQSLQLDRAAAQTPSAPRTWGLSLSVNF</sequence>
<keyword evidence="2" id="KW-0812">Transmembrane</keyword>
<feature type="transmembrane region" description="Helical" evidence="2">
    <location>
        <begin position="112"/>
        <end position="133"/>
    </location>
</feature>
<evidence type="ECO:0000313" key="4">
    <source>
        <dbReference type="EMBL" id="TXD35453.1"/>
    </source>
</evidence>
<accession>A0A5C6X8I9</accession>
<reference evidence="4 5" key="1">
    <citation type="submission" date="2019-08" db="EMBL/GenBank/DDBJ databases">
        <title>Bradymonadales sp. TMQ4.</title>
        <authorList>
            <person name="Liang Q."/>
        </authorList>
    </citation>
    <scope>NUCLEOTIDE SEQUENCE [LARGE SCALE GENOMIC DNA]</scope>
    <source>
        <strain evidence="4 5">TMQ4</strain>
    </source>
</reference>
<dbReference type="AlphaFoldDB" id="A0A5C6X8I9"/>